<dbReference type="Gene3D" id="1.10.10.10">
    <property type="entry name" value="Winged helix-like DNA-binding domain superfamily/Winged helix DNA-binding domain"/>
    <property type="match status" value="1"/>
</dbReference>
<dbReference type="SUPFAM" id="SSF46785">
    <property type="entry name" value="Winged helix' DNA-binding domain"/>
    <property type="match status" value="1"/>
</dbReference>
<gene>
    <name evidence="3" type="ORF">ACFPIJ_45390</name>
</gene>
<dbReference type="EMBL" id="JBHSIU010000068">
    <property type="protein sequence ID" value="MFC5005054.1"/>
    <property type="molecule type" value="Genomic_DNA"/>
</dbReference>
<name>A0ABV9WAI6_9ACTN</name>
<dbReference type="InterPro" id="IPR043129">
    <property type="entry name" value="ATPase_NBD"/>
</dbReference>
<dbReference type="SUPFAM" id="SSF53067">
    <property type="entry name" value="Actin-like ATPase domain"/>
    <property type="match status" value="2"/>
</dbReference>
<dbReference type="InterPro" id="IPR036390">
    <property type="entry name" value="WH_DNA-bd_sf"/>
</dbReference>
<sequence>MSATSQSPQRSTPTQDSVRRQNLGALLRYVHVSGDTSRAELTNQLGLNRSTIGALTADLAGAGLIDEGAPQETGRAGRPSLVVRPRSSRVYGYALSIEVDRLRAARVGLGGKVLDSRELPRPAGTAVRDTVSILAACLHDMQRAAPADAVFVGSGIAVSRMMRHTDGVVRMLPPGPGATGAAGAETRAGTDLGSALGLDRPPMVGNVADLAALAEHTRGAAAGLDNVIYLHGDASISAGIIAGGRRVTGHGGHGGEVGHMVVNPQGRECGCGSRGCWETEIAQHVSLDRDAVLACVEAARLGDPTARTAVGQAADWLGFGVANLVNIFNPTAVVFGGALRELYLAGATHVRGRLSTMALPACLEHVRLRTPLLGDDAPLVGAAELAFERLLADPLETAEP</sequence>
<comment type="caution">
    <text evidence="3">The sequence shown here is derived from an EMBL/GenBank/DDBJ whole genome shotgun (WGS) entry which is preliminary data.</text>
</comment>
<dbReference type="InterPro" id="IPR036388">
    <property type="entry name" value="WH-like_DNA-bd_sf"/>
</dbReference>
<dbReference type="Proteomes" id="UP001595912">
    <property type="component" value="Unassembled WGS sequence"/>
</dbReference>
<proteinExistence type="inferred from homology"/>
<dbReference type="PANTHER" id="PTHR18964:SF149">
    <property type="entry name" value="BIFUNCTIONAL UDP-N-ACETYLGLUCOSAMINE 2-EPIMERASE_N-ACETYLMANNOSAMINE KINASE"/>
    <property type="match status" value="1"/>
</dbReference>
<protein>
    <submittedName>
        <fullName evidence="3">ROK family protein</fullName>
    </submittedName>
</protein>
<feature type="region of interest" description="Disordered" evidence="2">
    <location>
        <begin position="1"/>
        <end position="20"/>
    </location>
</feature>
<dbReference type="Gene3D" id="3.30.420.40">
    <property type="match status" value="2"/>
</dbReference>
<evidence type="ECO:0000313" key="4">
    <source>
        <dbReference type="Proteomes" id="UP001595912"/>
    </source>
</evidence>
<dbReference type="RefSeq" id="WP_380125533.1">
    <property type="nucleotide sequence ID" value="NZ_JBHSIU010000068.1"/>
</dbReference>
<dbReference type="Pfam" id="PF00480">
    <property type="entry name" value="ROK"/>
    <property type="match status" value="1"/>
</dbReference>
<evidence type="ECO:0000256" key="1">
    <source>
        <dbReference type="ARBA" id="ARBA00006479"/>
    </source>
</evidence>
<dbReference type="InterPro" id="IPR000600">
    <property type="entry name" value="ROK"/>
</dbReference>
<dbReference type="PANTHER" id="PTHR18964">
    <property type="entry name" value="ROK (REPRESSOR, ORF, KINASE) FAMILY"/>
    <property type="match status" value="1"/>
</dbReference>
<feature type="compositionally biased region" description="Polar residues" evidence="2">
    <location>
        <begin position="1"/>
        <end position="16"/>
    </location>
</feature>
<comment type="similarity">
    <text evidence="1">Belongs to the ROK (NagC/XylR) family.</text>
</comment>
<organism evidence="3 4">
    <name type="scientific">Dactylosporangium cerinum</name>
    <dbReference type="NCBI Taxonomy" id="1434730"/>
    <lineage>
        <taxon>Bacteria</taxon>
        <taxon>Bacillati</taxon>
        <taxon>Actinomycetota</taxon>
        <taxon>Actinomycetes</taxon>
        <taxon>Micromonosporales</taxon>
        <taxon>Micromonosporaceae</taxon>
        <taxon>Dactylosporangium</taxon>
    </lineage>
</organism>
<keyword evidence="4" id="KW-1185">Reference proteome</keyword>
<accession>A0ABV9WAI6</accession>
<evidence type="ECO:0000313" key="3">
    <source>
        <dbReference type="EMBL" id="MFC5005054.1"/>
    </source>
</evidence>
<evidence type="ECO:0000256" key="2">
    <source>
        <dbReference type="SAM" id="MobiDB-lite"/>
    </source>
</evidence>
<reference evidence="4" key="1">
    <citation type="journal article" date="2019" name="Int. J. Syst. Evol. Microbiol.">
        <title>The Global Catalogue of Microorganisms (GCM) 10K type strain sequencing project: providing services to taxonomists for standard genome sequencing and annotation.</title>
        <authorList>
            <consortium name="The Broad Institute Genomics Platform"/>
            <consortium name="The Broad Institute Genome Sequencing Center for Infectious Disease"/>
            <person name="Wu L."/>
            <person name="Ma J."/>
        </authorList>
    </citation>
    <scope>NUCLEOTIDE SEQUENCE [LARGE SCALE GENOMIC DNA]</scope>
    <source>
        <strain evidence="4">CGMCC 4.7152</strain>
    </source>
</reference>